<name>A0ABT7DZE1_9NEIS</name>
<dbReference type="Proteomes" id="UP001172778">
    <property type="component" value="Unassembled WGS sequence"/>
</dbReference>
<reference evidence="1" key="1">
    <citation type="submission" date="2023-03" db="EMBL/GenBank/DDBJ databases">
        <title>Chitinimonas shenzhenensis gen. nov., sp. nov., a novel member of family Burkholderiaceae isolated from activated sludge collected in Shen Zhen, China.</title>
        <authorList>
            <person name="Wang X."/>
        </authorList>
    </citation>
    <scope>NUCLEOTIDE SEQUENCE</scope>
    <source>
        <strain evidence="1">DQS-5</strain>
    </source>
</reference>
<proteinExistence type="predicted"/>
<evidence type="ECO:0000313" key="2">
    <source>
        <dbReference type="Proteomes" id="UP001172778"/>
    </source>
</evidence>
<accession>A0ABT7DZE1</accession>
<dbReference type="RefSeq" id="WP_284101747.1">
    <property type="nucleotide sequence ID" value="NZ_JARRAF010000019.1"/>
</dbReference>
<sequence length="332" mass="37083">MPAARYYVVADEIIARLTAFVQGLRVAAVTAYASKPDFGDMDVIIEGGAEYDPLAIAKQLQATELVRNGDVTSIGISIAEGIFQIDLIRVPSESFDFALHYFSYNDMGNLFGRIGHKLGAKFGHLGLLYPLRDPGNSDHLIDEVLITNDFATALTLMGYDFEAFNVMRTSGGFNTLDDIFRYVATSPFMNRDIYLLDNRNHSARMRDAKRPTYTRFLAWLAQQPADAMAAYPWGAPGSEEREIQRREFLQRAFVAVPAFKLAYDAAMAAHARKILVHRYFNGDNVSALTGLSGKALGERMRHVRASFSSKEEFEQFFASADESTAAERIRRS</sequence>
<comment type="caution">
    <text evidence="1">The sequence shown here is derived from an EMBL/GenBank/DDBJ whole genome shotgun (WGS) entry which is preliminary data.</text>
</comment>
<organism evidence="1 2">
    <name type="scientific">Parachitinimonas caeni</name>
    <dbReference type="NCBI Taxonomy" id="3031301"/>
    <lineage>
        <taxon>Bacteria</taxon>
        <taxon>Pseudomonadati</taxon>
        <taxon>Pseudomonadota</taxon>
        <taxon>Betaproteobacteria</taxon>
        <taxon>Neisseriales</taxon>
        <taxon>Chitinibacteraceae</taxon>
        <taxon>Parachitinimonas</taxon>
    </lineage>
</organism>
<keyword evidence="2" id="KW-1185">Reference proteome</keyword>
<evidence type="ECO:0000313" key="1">
    <source>
        <dbReference type="EMBL" id="MDK2125436.1"/>
    </source>
</evidence>
<evidence type="ECO:0008006" key="3">
    <source>
        <dbReference type="Google" id="ProtNLM"/>
    </source>
</evidence>
<dbReference type="EMBL" id="JARRAF010000019">
    <property type="protein sequence ID" value="MDK2125436.1"/>
    <property type="molecule type" value="Genomic_DNA"/>
</dbReference>
<gene>
    <name evidence="1" type="ORF">PZA18_15380</name>
</gene>
<protein>
    <recommendedName>
        <fullName evidence="3">Nucleotidyltransferase</fullName>
    </recommendedName>
</protein>